<gene>
    <name evidence="9" type="ORF">TELCIR_06987</name>
</gene>
<feature type="domain" description="ERV/ALR sulfhydryl oxidase" evidence="8">
    <location>
        <begin position="166"/>
        <end position="272"/>
    </location>
</feature>
<keyword evidence="7" id="KW-0812">Transmembrane</keyword>
<reference evidence="9 10" key="1">
    <citation type="submission" date="2015-09" db="EMBL/GenBank/DDBJ databases">
        <title>Draft genome of the parasitic nematode Teladorsagia circumcincta isolate WARC Sus (inbred).</title>
        <authorList>
            <person name="Mitreva M."/>
        </authorList>
    </citation>
    <scope>NUCLEOTIDE SEQUENCE [LARGE SCALE GENOMIC DNA]</scope>
    <source>
        <strain evidence="9 10">S</strain>
    </source>
</reference>
<keyword evidence="3" id="KW-0732">Signal</keyword>
<comment type="catalytic activity">
    <reaction evidence="7">
        <text>2 R'C(R)SH + O2 = R'C(R)S-S(R)CR' + H2O2</text>
        <dbReference type="Rhea" id="RHEA:17357"/>
        <dbReference type="ChEBI" id="CHEBI:15379"/>
        <dbReference type="ChEBI" id="CHEBI:16240"/>
        <dbReference type="ChEBI" id="CHEBI:16520"/>
        <dbReference type="ChEBI" id="CHEBI:17412"/>
        <dbReference type="EC" id="1.8.3.2"/>
    </reaction>
</comment>
<keyword evidence="6" id="KW-1015">Disulfide bond</keyword>
<keyword evidence="10" id="KW-1185">Reference proteome</keyword>
<keyword evidence="7" id="KW-1133">Transmembrane helix</keyword>
<dbReference type="InterPro" id="IPR039798">
    <property type="entry name" value="Sulfhydryl_oxidase"/>
</dbReference>
<dbReference type="Gene3D" id="1.20.120.310">
    <property type="entry name" value="ERV/ALR sulfhydryl oxidase domain"/>
    <property type="match status" value="1"/>
</dbReference>
<dbReference type="Proteomes" id="UP000230423">
    <property type="component" value="Unassembled WGS sequence"/>
</dbReference>
<dbReference type="GO" id="GO:0016971">
    <property type="term" value="F:flavin-dependent sulfhydryl oxidase activity"/>
    <property type="evidence" value="ECO:0007669"/>
    <property type="project" value="InterPro"/>
</dbReference>
<dbReference type="GO" id="GO:0000139">
    <property type="term" value="C:Golgi membrane"/>
    <property type="evidence" value="ECO:0007669"/>
    <property type="project" value="TreeGrafter"/>
</dbReference>
<dbReference type="OrthoDB" id="5856865at2759"/>
<proteinExistence type="predicted"/>
<dbReference type="EMBL" id="KZ346047">
    <property type="protein sequence ID" value="PIO71122.1"/>
    <property type="molecule type" value="Genomic_DNA"/>
</dbReference>
<feature type="transmembrane region" description="Helical" evidence="7">
    <location>
        <begin position="384"/>
        <end position="403"/>
    </location>
</feature>
<dbReference type="SUPFAM" id="SSF69000">
    <property type="entry name" value="FAD-dependent thiol oxidase"/>
    <property type="match status" value="1"/>
</dbReference>
<keyword evidence="2 7" id="KW-0285">Flavoprotein</keyword>
<dbReference type="PROSITE" id="PS51324">
    <property type="entry name" value="ERV_ALR"/>
    <property type="match status" value="1"/>
</dbReference>
<evidence type="ECO:0000256" key="5">
    <source>
        <dbReference type="ARBA" id="ARBA00023002"/>
    </source>
</evidence>
<evidence type="ECO:0000256" key="2">
    <source>
        <dbReference type="ARBA" id="ARBA00022630"/>
    </source>
</evidence>
<comment type="cofactor">
    <cofactor evidence="1 7">
        <name>FAD</name>
        <dbReference type="ChEBI" id="CHEBI:57692"/>
    </cofactor>
</comment>
<keyword evidence="4 7" id="KW-0274">FAD</keyword>
<dbReference type="Pfam" id="PF04777">
    <property type="entry name" value="Evr1_Alr"/>
    <property type="match status" value="1"/>
</dbReference>
<dbReference type="Gene3D" id="1.20.120.1960">
    <property type="entry name" value="QSOX sulfhydryl oxidase domain"/>
    <property type="match status" value="1"/>
</dbReference>
<evidence type="ECO:0000259" key="8">
    <source>
        <dbReference type="PROSITE" id="PS51324"/>
    </source>
</evidence>
<name>A0A2G9UN19_TELCI</name>
<dbReference type="InterPro" id="IPR042568">
    <property type="entry name" value="QSOX_FAD-bd_sf"/>
</dbReference>
<dbReference type="EC" id="1.8.3.2" evidence="7"/>
<evidence type="ECO:0000256" key="4">
    <source>
        <dbReference type="ARBA" id="ARBA00022827"/>
    </source>
</evidence>
<dbReference type="GO" id="GO:0005615">
    <property type="term" value="C:extracellular space"/>
    <property type="evidence" value="ECO:0007669"/>
    <property type="project" value="TreeGrafter"/>
</dbReference>
<evidence type="ECO:0000313" key="10">
    <source>
        <dbReference type="Proteomes" id="UP000230423"/>
    </source>
</evidence>
<evidence type="ECO:0000256" key="7">
    <source>
        <dbReference type="RuleBase" id="RU371123"/>
    </source>
</evidence>
<sequence>MRNFKLIINFHNDRNVKMVLVRPQHPDVVKHLGDDANGKVLLFKRGESAPVWSSSCGTELMYFSFLKRFFQAVAVEPQAPAPTANVDMTQYQVQLVDLKSTISYMLFKYAPGTTPMRRFLYRLNEWIWTVGDSLAIEDWTKKVQEIQLALGNPIPEKVEWIACIGSKPNLRGYTCGLWTMAHAITVEAYKTEAKNPLFNPVNEVMEPFHQFIFHFLSCGECAQNFDNEAKRHKLLQVSTKEEMVMWFWRVHNFVNTRLSGARSDDPRFPKRQFPPSVVCPQCRAPSGFFDEKEIFKFLLNYYSDIRQDSVQGPPGYKLNEYKDGKLQSVGARHLNPKFAVHAKQVDKMEETEERLRKVWDASPQREWKDIEGYENLAYNGRSQFFFVWLSVIGVVIVLAYCKYRRNRSKFWKTFYYHSDYKL</sequence>
<evidence type="ECO:0000256" key="6">
    <source>
        <dbReference type="ARBA" id="ARBA00023157"/>
    </source>
</evidence>
<accession>A0A2G9UN19</accession>
<keyword evidence="7" id="KW-0472">Membrane</keyword>
<evidence type="ECO:0000313" key="9">
    <source>
        <dbReference type="EMBL" id="PIO71122.1"/>
    </source>
</evidence>
<evidence type="ECO:0000256" key="1">
    <source>
        <dbReference type="ARBA" id="ARBA00001974"/>
    </source>
</evidence>
<protein>
    <recommendedName>
        <fullName evidence="7">Sulfhydryl oxidase</fullName>
        <ecNumber evidence="7">1.8.3.2</ecNumber>
    </recommendedName>
</protein>
<dbReference type="PANTHER" id="PTHR22897">
    <property type="entry name" value="QUIESCIN Q6-RELATED SULFHYDRYL OXIDASE"/>
    <property type="match status" value="1"/>
</dbReference>
<dbReference type="GO" id="GO:0003756">
    <property type="term" value="F:protein disulfide isomerase activity"/>
    <property type="evidence" value="ECO:0007669"/>
    <property type="project" value="TreeGrafter"/>
</dbReference>
<organism evidence="9 10">
    <name type="scientific">Teladorsagia circumcincta</name>
    <name type="common">Brown stomach worm</name>
    <name type="synonym">Ostertagia circumcincta</name>
    <dbReference type="NCBI Taxonomy" id="45464"/>
    <lineage>
        <taxon>Eukaryota</taxon>
        <taxon>Metazoa</taxon>
        <taxon>Ecdysozoa</taxon>
        <taxon>Nematoda</taxon>
        <taxon>Chromadorea</taxon>
        <taxon>Rhabditida</taxon>
        <taxon>Rhabditina</taxon>
        <taxon>Rhabditomorpha</taxon>
        <taxon>Strongyloidea</taxon>
        <taxon>Trichostrongylidae</taxon>
        <taxon>Teladorsagia</taxon>
    </lineage>
</organism>
<dbReference type="AlphaFoldDB" id="A0A2G9UN19"/>
<dbReference type="PANTHER" id="PTHR22897:SF26">
    <property type="entry name" value="SULFHYDRYL OXIDASE"/>
    <property type="match status" value="1"/>
</dbReference>
<evidence type="ECO:0000256" key="3">
    <source>
        <dbReference type="ARBA" id="ARBA00022729"/>
    </source>
</evidence>
<dbReference type="GO" id="GO:0006457">
    <property type="term" value="P:protein folding"/>
    <property type="evidence" value="ECO:0007669"/>
    <property type="project" value="TreeGrafter"/>
</dbReference>
<dbReference type="InterPro" id="IPR017905">
    <property type="entry name" value="ERV/ALR_sulphydryl_oxidase"/>
</dbReference>
<keyword evidence="5 7" id="KW-0560">Oxidoreductase</keyword>
<dbReference type="InterPro" id="IPR036774">
    <property type="entry name" value="ERV/ALR_sulphydryl_oxid_sf"/>
</dbReference>